<proteinExistence type="inferred from homology"/>
<dbReference type="PROSITE" id="PS51318">
    <property type="entry name" value="TAT"/>
    <property type="match status" value="1"/>
</dbReference>
<dbReference type="Pfam" id="PF00496">
    <property type="entry name" value="SBP_bac_5"/>
    <property type="match status" value="1"/>
</dbReference>
<dbReference type="PANTHER" id="PTHR30290:SF9">
    <property type="entry name" value="OLIGOPEPTIDE-BINDING PROTEIN APPA"/>
    <property type="match status" value="1"/>
</dbReference>
<evidence type="ECO:0000313" key="7">
    <source>
        <dbReference type="Proteomes" id="UP001230253"/>
    </source>
</evidence>
<evidence type="ECO:0000313" key="6">
    <source>
        <dbReference type="EMBL" id="MDQ0324429.1"/>
    </source>
</evidence>
<dbReference type="RefSeq" id="WP_307152722.1">
    <property type="nucleotide sequence ID" value="NZ_JAUSUK010000001.1"/>
</dbReference>
<keyword evidence="3" id="KW-0813">Transport</keyword>
<comment type="similarity">
    <text evidence="2">Belongs to the bacterial solute-binding protein 5 family.</text>
</comment>
<evidence type="ECO:0000259" key="5">
    <source>
        <dbReference type="Pfam" id="PF00496"/>
    </source>
</evidence>
<evidence type="ECO:0000256" key="2">
    <source>
        <dbReference type="ARBA" id="ARBA00005695"/>
    </source>
</evidence>
<dbReference type="Gene3D" id="3.10.105.10">
    <property type="entry name" value="Dipeptide-binding Protein, Domain 3"/>
    <property type="match status" value="1"/>
</dbReference>
<keyword evidence="7" id="KW-1185">Reference proteome</keyword>
<dbReference type="Gene3D" id="3.40.190.10">
    <property type="entry name" value="Periplasmic binding protein-like II"/>
    <property type="match status" value="1"/>
</dbReference>
<dbReference type="Gene3D" id="3.90.76.10">
    <property type="entry name" value="Dipeptide-binding Protein, Domain 1"/>
    <property type="match status" value="1"/>
</dbReference>
<comment type="subcellular location">
    <subcellularLocation>
        <location evidence="1">Periplasm</location>
    </subcellularLocation>
</comment>
<evidence type="ECO:0000256" key="4">
    <source>
        <dbReference type="ARBA" id="ARBA00022729"/>
    </source>
</evidence>
<dbReference type="InterPro" id="IPR030678">
    <property type="entry name" value="Peptide/Ni-bd"/>
</dbReference>
<dbReference type="Proteomes" id="UP001230253">
    <property type="component" value="Unassembled WGS sequence"/>
</dbReference>
<reference evidence="6 7" key="1">
    <citation type="submission" date="2023-07" db="EMBL/GenBank/DDBJ databases">
        <title>Genomic Encyclopedia of Type Strains, Phase IV (KMG-IV): sequencing the most valuable type-strain genomes for metagenomic binning, comparative biology and taxonomic classification.</title>
        <authorList>
            <person name="Goeker M."/>
        </authorList>
    </citation>
    <scope>NUCLEOTIDE SEQUENCE [LARGE SCALE GENOMIC DNA]</scope>
    <source>
        <strain evidence="6 7">DSM 11549</strain>
    </source>
</reference>
<comment type="caution">
    <text evidence="6">The sequence shown here is derived from an EMBL/GenBank/DDBJ whole genome shotgun (WGS) entry which is preliminary data.</text>
</comment>
<dbReference type="InterPro" id="IPR039424">
    <property type="entry name" value="SBP_5"/>
</dbReference>
<evidence type="ECO:0000256" key="3">
    <source>
        <dbReference type="ARBA" id="ARBA00022448"/>
    </source>
</evidence>
<dbReference type="EMBL" id="JAUSUK010000001">
    <property type="protein sequence ID" value="MDQ0324429.1"/>
    <property type="molecule type" value="Genomic_DNA"/>
</dbReference>
<name>A0ABU0C3A1_9BRAD</name>
<organism evidence="6 7">
    <name type="scientific">Rhodopseudomonas julia</name>
    <dbReference type="NCBI Taxonomy" id="200617"/>
    <lineage>
        <taxon>Bacteria</taxon>
        <taxon>Pseudomonadati</taxon>
        <taxon>Pseudomonadota</taxon>
        <taxon>Alphaproteobacteria</taxon>
        <taxon>Hyphomicrobiales</taxon>
        <taxon>Nitrobacteraceae</taxon>
        <taxon>Rhodopseudomonas</taxon>
    </lineage>
</organism>
<evidence type="ECO:0000256" key="1">
    <source>
        <dbReference type="ARBA" id="ARBA00004418"/>
    </source>
</evidence>
<gene>
    <name evidence="6" type="ORF">J2R99_000278</name>
</gene>
<dbReference type="CDD" id="cd08503">
    <property type="entry name" value="PBP2_NikA_DppA_OppA_like_17"/>
    <property type="match status" value="1"/>
</dbReference>
<dbReference type="PIRSF" id="PIRSF002741">
    <property type="entry name" value="MppA"/>
    <property type="match status" value="1"/>
</dbReference>
<accession>A0ABU0C3A1</accession>
<dbReference type="InterPro" id="IPR006311">
    <property type="entry name" value="TAT_signal"/>
</dbReference>
<dbReference type="InterPro" id="IPR000914">
    <property type="entry name" value="SBP_5_dom"/>
</dbReference>
<keyword evidence="4" id="KW-0732">Signal</keyword>
<sequence>MSIVMTRETEMRPHPKALEAQDLMARGRLSRRAFIRIAALTGMSAAAAYTMAGLPAPAYAQTIGNVPFQNPDDDPQEGGIIKVGMQVQKMDDPAIYAWTEASNQTRHILEYLAYTTPDNVTHPMLAESWEVSDDLTEWTFYLRRGVRWHNGEELVADHIRFNVERWCDPALGSSNLGLASIAAMLEEVESDEKDEDEDGPPKRVKRLREDAVEVVDDHTIRFKLSRPVLSFPEDMYNYPTAIVHPSFKPPFSDNPIGTGPFTLAELVVGQRCILKRVREIDEEPFQYWGGAVFLDEIHYYDVPEDTQLTAFASGDIDAIYEFGVEQMELARALDGNILSTRTAQTLCLRFQVDQEPWTDKRVRQAFVKACDNAAMLPLVFPESGDVGWNHHVSPIHPEYFPLPKLERDLDGARALLAEAGQENLEVTVACGKTDGPWQQTVCEIVRDQVKEAGITLNINIMATAKYWEIWKDTPFGATQWTHRPLGTMALSLGYRTGVPWNETHYSNPEFDRALDEAETILDAQKRKAAMEKVEKILQDDAVMVQSIFRPVYTISSKKVHGYPAHPSQYHQFNKVWIEH</sequence>
<dbReference type="SUPFAM" id="SSF53850">
    <property type="entry name" value="Periplasmic binding protein-like II"/>
    <property type="match status" value="1"/>
</dbReference>
<feature type="domain" description="Solute-binding protein family 5" evidence="5">
    <location>
        <begin position="122"/>
        <end position="479"/>
    </location>
</feature>
<protein>
    <submittedName>
        <fullName evidence="6">Peptide/nickel transport system substrate-binding protein</fullName>
    </submittedName>
</protein>
<dbReference type="PANTHER" id="PTHR30290">
    <property type="entry name" value="PERIPLASMIC BINDING COMPONENT OF ABC TRANSPORTER"/>
    <property type="match status" value="1"/>
</dbReference>